<organism evidence="2 3">
    <name type="scientific">Aspergillus mulundensis</name>
    <dbReference type="NCBI Taxonomy" id="1810919"/>
    <lineage>
        <taxon>Eukaryota</taxon>
        <taxon>Fungi</taxon>
        <taxon>Dikarya</taxon>
        <taxon>Ascomycota</taxon>
        <taxon>Pezizomycotina</taxon>
        <taxon>Eurotiomycetes</taxon>
        <taxon>Eurotiomycetidae</taxon>
        <taxon>Eurotiales</taxon>
        <taxon>Aspergillaceae</taxon>
        <taxon>Aspergillus</taxon>
        <taxon>Aspergillus subgen. Nidulantes</taxon>
    </lineage>
</organism>
<dbReference type="GeneID" id="38112335"/>
<accession>A0A3D8SV67</accession>
<evidence type="ECO:0000313" key="3">
    <source>
        <dbReference type="Proteomes" id="UP000256690"/>
    </source>
</evidence>
<dbReference type="EMBL" id="PVWQ01000002">
    <property type="protein sequence ID" value="RDW90190.1"/>
    <property type="molecule type" value="Genomic_DNA"/>
</dbReference>
<dbReference type="AlphaFoldDB" id="A0A3D8SV67"/>
<reference evidence="2 3" key="1">
    <citation type="journal article" date="2018" name="IMA Fungus">
        <title>IMA Genome-F 9: Draft genome sequence of Annulohypoxylon stygium, Aspergillus mulundensis, Berkeleyomyces basicola (syn. Thielaviopsis basicola), Ceratocystis smalleyi, two Cercospora beticola strains, Coleophoma cylindrospora, Fusarium fracticaudum, Phialophora cf. hyalina, and Morchella septimelata.</title>
        <authorList>
            <person name="Wingfield B.D."/>
            <person name="Bills G.F."/>
            <person name="Dong Y."/>
            <person name="Huang W."/>
            <person name="Nel W.J."/>
            <person name="Swalarsk-Parry B.S."/>
            <person name="Vaghefi N."/>
            <person name="Wilken P.M."/>
            <person name="An Z."/>
            <person name="de Beer Z.W."/>
            <person name="De Vos L."/>
            <person name="Chen L."/>
            <person name="Duong T.A."/>
            <person name="Gao Y."/>
            <person name="Hammerbacher A."/>
            <person name="Kikkert J.R."/>
            <person name="Li Y."/>
            <person name="Li H."/>
            <person name="Li K."/>
            <person name="Li Q."/>
            <person name="Liu X."/>
            <person name="Ma X."/>
            <person name="Naidoo K."/>
            <person name="Pethybridge S.J."/>
            <person name="Sun J."/>
            <person name="Steenkamp E.T."/>
            <person name="van der Nest M.A."/>
            <person name="van Wyk S."/>
            <person name="Wingfield M.J."/>
            <person name="Xiong C."/>
            <person name="Yue Q."/>
            <person name="Zhang X."/>
        </authorList>
    </citation>
    <scope>NUCLEOTIDE SEQUENCE [LARGE SCALE GENOMIC DNA]</scope>
    <source>
        <strain evidence="2 3">DSM 5745</strain>
    </source>
</reference>
<comment type="caution">
    <text evidence="2">The sequence shown here is derived from an EMBL/GenBank/DDBJ whole genome shotgun (WGS) entry which is preliminary data.</text>
</comment>
<feature type="region of interest" description="Disordered" evidence="1">
    <location>
        <begin position="175"/>
        <end position="212"/>
    </location>
</feature>
<sequence>MQQLSTQMPSAQLRSPTMASNTSSSDRGSPGPSIHYKRLGYGQQPSYNDNDPSALPEIEHLRRELEDARIRIDRDTGVINSLHEKVTQLDELVKKQQVTISNQSKTISDRRPLRKQQSQIHAQVQSHMAMGFYPMTPSHHHHVHQCQYPGSGTSGVPPCSGAVCVVHNTLSPFESQTSQAQSQAQTPQSAYSPEYASQGGTVFDQPPPKFEIPLGAHGSSTQVSSSGLVPNFGRPSDVFSPFTSTTVSNSVDHAIPASSNGAADCHKKMADFSNRFQALMRMSEIFGQTHASLPNIFMDSHMDDHVKEYLMAISRGTKASDLLGNAATRGFFVAKAINWYLVEKVLCMTAISGFDASVDVEISQIQKQMASSTPIMRHIMLTAIATHIAAICKRPGFAEYNQQNIQVHLHRLWAYIGPLGHDAPANQNSSMWNDLHAIISEAQSLATDMYSMPLEYRFEFPEQSEPFDPQTMINRDPWVLADPSALQNTDTRVRLGITPIARVRDNSQSPGDVQMVYMGHVLLKGPKKQML</sequence>
<dbReference type="RefSeq" id="XP_026607144.1">
    <property type="nucleotide sequence ID" value="XM_026743981.1"/>
</dbReference>
<gene>
    <name evidence="2" type="ORF">DSM5745_01965</name>
</gene>
<keyword evidence="3" id="KW-1185">Reference proteome</keyword>
<dbReference type="STRING" id="1810919.A0A3D8SV67"/>
<feature type="region of interest" description="Disordered" evidence="1">
    <location>
        <begin position="1"/>
        <end position="54"/>
    </location>
</feature>
<evidence type="ECO:0000313" key="2">
    <source>
        <dbReference type="EMBL" id="RDW90190.1"/>
    </source>
</evidence>
<dbReference type="OrthoDB" id="4203839at2759"/>
<proteinExistence type="predicted"/>
<feature type="compositionally biased region" description="Low complexity" evidence="1">
    <location>
        <begin position="175"/>
        <end position="193"/>
    </location>
</feature>
<name>A0A3D8SV67_9EURO</name>
<dbReference type="Proteomes" id="UP000256690">
    <property type="component" value="Unassembled WGS sequence"/>
</dbReference>
<feature type="compositionally biased region" description="Polar residues" evidence="1">
    <location>
        <begin position="1"/>
        <end position="27"/>
    </location>
</feature>
<protein>
    <submittedName>
        <fullName evidence="2">Uncharacterized protein</fullName>
    </submittedName>
</protein>
<evidence type="ECO:0000256" key="1">
    <source>
        <dbReference type="SAM" id="MobiDB-lite"/>
    </source>
</evidence>